<dbReference type="Gene3D" id="3.40.50.1820">
    <property type="entry name" value="alpha/beta hydrolase"/>
    <property type="match status" value="1"/>
</dbReference>
<evidence type="ECO:0000313" key="3">
    <source>
        <dbReference type="Proteomes" id="UP000054516"/>
    </source>
</evidence>
<accession>A0A1W2TQ69</accession>
<name>A0A1W2TQ69_ROSNE</name>
<evidence type="ECO:0000313" key="2">
    <source>
        <dbReference type="EMBL" id="GAP90583.1"/>
    </source>
</evidence>
<dbReference type="STRING" id="77044.A0A1W2TQ69"/>
<dbReference type="AlphaFoldDB" id="A0A1W2TQ69"/>
<gene>
    <name evidence="2" type="ORF">SAMD00023353_5000780</name>
</gene>
<dbReference type="OrthoDB" id="10253869at2759"/>
<dbReference type="Pfam" id="PF00975">
    <property type="entry name" value="Thioesterase"/>
    <property type="match status" value="1"/>
</dbReference>
<feature type="domain" description="Thioesterase" evidence="1">
    <location>
        <begin position="4"/>
        <end position="69"/>
    </location>
</feature>
<dbReference type="InterPro" id="IPR029058">
    <property type="entry name" value="AB_hydrolase_fold"/>
</dbReference>
<protein>
    <submittedName>
        <fullName evidence="2">Putative polyketide synthase</fullName>
    </submittedName>
</protein>
<keyword evidence="3" id="KW-1185">Reference proteome</keyword>
<dbReference type="EMBL" id="DF977495">
    <property type="protein sequence ID" value="GAP90583.1"/>
    <property type="molecule type" value="Genomic_DNA"/>
</dbReference>
<reference evidence="2" key="1">
    <citation type="submission" date="2016-03" db="EMBL/GenBank/DDBJ databases">
        <title>Draft genome sequence of Rosellinia necatrix.</title>
        <authorList>
            <person name="Kanematsu S."/>
        </authorList>
    </citation>
    <scope>NUCLEOTIDE SEQUENCE [LARGE SCALE GENOMIC DNA]</scope>
    <source>
        <strain evidence="2">W97</strain>
    </source>
</reference>
<dbReference type="InterPro" id="IPR001031">
    <property type="entry name" value="Thioesterase"/>
</dbReference>
<dbReference type="Proteomes" id="UP000054516">
    <property type="component" value="Unassembled WGS sequence"/>
</dbReference>
<proteinExistence type="predicted"/>
<organism evidence="2">
    <name type="scientific">Rosellinia necatrix</name>
    <name type="common">White root-rot fungus</name>
    <dbReference type="NCBI Taxonomy" id="77044"/>
    <lineage>
        <taxon>Eukaryota</taxon>
        <taxon>Fungi</taxon>
        <taxon>Dikarya</taxon>
        <taxon>Ascomycota</taxon>
        <taxon>Pezizomycotina</taxon>
        <taxon>Sordariomycetes</taxon>
        <taxon>Xylariomycetidae</taxon>
        <taxon>Xylariales</taxon>
        <taxon>Xylariaceae</taxon>
        <taxon>Rosellinia</taxon>
    </lineage>
</organism>
<dbReference type="SUPFAM" id="SSF53474">
    <property type="entry name" value="alpha/beta-Hydrolases"/>
    <property type="match status" value="1"/>
</dbReference>
<evidence type="ECO:0000259" key="1">
    <source>
        <dbReference type="Pfam" id="PF00975"/>
    </source>
</evidence>
<sequence>MTLSLEELVASYIRGIRRIQPHGAYSFGGWSIGGVLAYRTAQELLNHGFSVRDLVLIDSPAANGGVEPLPTRFYDHCSETGILGQIGAHGVSTANMIDPPEWLIPHFKATIDLLSGYHATPLQIPPVLVKGSTLMSTQIGTASASCRRF</sequence>